<dbReference type="PANTHER" id="PTHR43072:SF60">
    <property type="entry name" value="L-2,4-DIAMINOBUTYRIC ACID ACETYLTRANSFERASE"/>
    <property type="match status" value="1"/>
</dbReference>
<dbReference type="AlphaFoldDB" id="K0SD41"/>
<dbReference type="Pfam" id="PF00583">
    <property type="entry name" value="Acetyltransf_1"/>
    <property type="match status" value="1"/>
</dbReference>
<name>K0SD41_THAOC</name>
<dbReference type="GO" id="GO:0016747">
    <property type="term" value="F:acyltransferase activity, transferring groups other than amino-acyl groups"/>
    <property type="evidence" value="ECO:0007669"/>
    <property type="project" value="InterPro"/>
</dbReference>
<sequence length="347" mass="38935">MRWHRPLVALIAVLVASDATKLRTSFVSTNYRVGDGGTPVRRRQPQTTCLSSSQSTLSSLQQQILTGATERLKQHARESRSSGRGGGTPAAGKQLGSKDKVSNSAARGTQEEEQARARQCSFFVRHADRSEMDQIVDALMASFHPDSNPSFDSYIRRYKASHLKMCFDAIDESERGLFVAVARDPDNRNDESIVGFCSVDGRPPDPDCSIVNLTPSTLARTSPRPYLSDLGVSPPHRRRGIGEELVRACEEWTRERGYAKLYLKVEERNKGGCRLYSGMGYTKTRLPWPSELNDSRWETPVLMERCLDADHRKRAKRKRTWLKNNVWVPVKSGVRRVYGAQGEAPPL</sequence>
<feature type="compositionally biased region" description="Basic and acidic residues" evidence="1">
    <location>
        <begin position="70"/>
        <end position="81"/>
    </location>
</feature>
<evidence type="ECO:0000256" key="2">
    <source>
        <dbReference type="SAM" id="SignalP"/>
    </source>
</evidence>
<dbReference type="OrthoDB" id="46406at2759"/>
<dbReference type="InterPro" id="IPR016181">
    <property type="entry name" value="Acyl_CoA_acyltransferase"/>
</dbReference>
<protein>
    <recommendedName>
        <fullName evidence="3">N-acetyltransferase domain-containing protein</fullName>
    </recommendedName>
</protein>
<dbReference type="Proteomes" id="UP000266841">
    <property type="component" value="Unassembled WGS sequence"/>
</dbReference>
<feature type="region of interest" description="Disordered" evidence="1">
    <location>
        <begin position="29"/>
        <end position="54"/>
    </location>
</feature>
<feature type="compositionally biased region" description="Low complexity" evidence="1">
    <location>
        <begin position="45"/>
        <end position="54"/>
    </location>
</feature>
<evidence type="ECO:0000313" key="4">
    <source>
        <dbReference type="EMBL" id="EJK63265.1"/>
    </source>
</evidence>
<accession>K0SD41</accession>
<keyword evidence="5" id="KW-1185">Reference proteome</keyword>
<dbReference type="Gene3D" id="3.40.630.30">
    <property type="match status" value="1"/>
</dbReference>
<dbReference type="PANTHER" id="PTHR43072">
    <property type="entry name" value="N-ACETYLTRANSFERASE"/>
    <property type="match status" value="1"/>
</dbReference>
<keyword evidence="2" id="KW-0732">Signal</keyword>
<evidence type="ECO:0000313" key="5">
    <source>
        <dbReference type="Proteomes" id="UP000266841"/>
    </source>
</evidence>
<organism evidence="4 5">
    <name type="scientific">Thalassiosira oceanica</name>
    <name type="common">Marine diatom</name>
    <dbReference type="NCBI Taxonomy" id="159749"/>
    <lineage>
        <taxon>Eukaryota</taxon>
        <taxon>Sar</taxon>
        <taxon>Stramenopiles</taxon>
        <taxon>Ochrophyta</taxon>
        <taxon>Bacillariophyta</taxon>
        <taxon>Coscinodiscophyceae</taxon>
        <taxon>Thalassiosirophycidae</taxon>
        <taxon>Thalassiosirales</taxon>
        <taxon>Thalassiosiraceae</taxon>
        <taxon>Thalassiosira</taxon>
    </lineage>
</organism>
<proteinExistence type="predicted"/>
<feature type="region of interest" description="Disordered" evidence="1">
    <location>
        <begin position="70"/>
        <end position="115"/>
    </location>
</feature>
<feature type="domain" description="N-acetyltransferase" evidence="3">
    <location>
        <begin position="122"/>
        <end position="308"/>
    </location>
</feature>
<feature type="chain" id="PRO_5003837058" description="N-acetyltransferase domain-containing protein" evidence="2">
    <location>
        <begin position="20"/>
        <end position="347"/>
    </location>
</feature>
<dbReference type="PROSITE" id="PS51186">
    <property type="entry name" value="GNAT"/>
    <property type="match status" value="1"/>
</dbReference>
<reference evidence="4 5" key="1">
    <citation type="journal article" date="2012" name="Genome Biol.">
        <title>Genome and low-iron response of an oceanic diatom adapted to chronic iron limitation.</title>
        <authorList>
            <person name="Lommer M."/>
            <person name="Specht M."/>
            <person name="Roy A.S."/>
            <person name="Kraemer L."/>
            <person name="Andreson R."/>
            <person name="Gutowska M.A."/>
            <person name="Wolf J."/>
            <person name="Bergner S.V."/>
            <person name="Schilhabel M.B."/>
            <person name="Klostermeier U.C."/>
            <person name="Beiko R.G."/>
            <person name="Rosenstiel P."/>
            <person name="Hippler M."/>
            <person name="Laroche J."/>
        </authorList>
    </citation>
    <scope>NUCLEOTIDE SEQUENCE [LARGE SCALE GENOMIC DNA]</scope>
    <source>
        <strain evidence="4 5">CCMP1005</strain>
    </source>
</reference>
<dbReference type="InterPro" id="IPR000182">
    <property type="entry name" value="GNAT_dom"/>
</dbReference>
<evidence type="ECO:0000259" key="3">
    <source>
        <dbReference type="PROSITE" id="PS51186"/>
    </source>
</evidence>
<dbReference type="SUPFAM" id="SSF55729">
    <property type="entry name" value="Acyl-CoA N-acyltransferases (Nat)"/>
    <property type="match status" value="1"/>
</dbReference>
<dbReference type="EMBL" id="AGNL01018353">
    <property type="protein sequence ID" value="EJK63265.1"/>
    <property type="molecule type" value="Genomic_DNA"/>
</dbReference>
<evidence type="ECO:0000256" key="1">
    <source>
        <dbReference type="SAM" id="MobiDB-lite"/>
    </source>
</evidence>
<gene>
    <name evidence="4" type="ORF">THAOC_16089</name>
</gene>
<dbReference type="CDD" id="cd04301">
    <property type="entry name" value="NAT_SF"/>
    <property type="match status" value="1"/>
</dbReference>
<comment type="caution">
    <text evidence="4">The sequence shown here is derived from an EMBL/GenBank/DDBJ whole genome shotgun (WGS) entry which is preliminary data.</text>
</comment>
<feature type="signal peptide" evidence="2">
    <location>
        <begin position="1"/>
        <end position="19"/>
    </location>
</feature>